<accession>F0Y0F9</accession>
<evidence type="ECO:0000256" key="2">
    <source>
        <dbReference type="ARBA" id="ARBA00012485"/>
    </source>
</evidence>
<dbReference type="Gene3D" id="3.90.1750.10">
    <property type="entry name" value="Hect, E3 ligase catalytic domains"/>
    <property type="match status" value="1"/>
</dbReference>
<dbReference type="Gene3D" id="3.30.2160.10">
    <property type="entry name" value="Hect, E3 ligase catalytic domain"/>
    <property type="match status" value="1"/>
</dbReference>
<keyword evidence="3" id="KW-0808">Transferase</keyword>
<dbReference type="GO" id="GO:0000209">
    <property type="term" value="P:protein polyubiquitination"/>
    <property type="evidence" value="ECO:0007669"/>
    <property type="project" value="InterPro"/>
</dbReference>
<dbReference type="Pfam" id="PF00632">
    <property type="entry name" value="HECT"/>
    <property type="match status" value="1"/>
</dbReference>
<dbReference type="InterPro" id="IPR044611">
    <property type="entry name" value="E3A/B/C-like"/>
</dbReference>
<dbReference type="FunFam" id="3.30.2410.10:FF:000011">
    <property type="entry name" value="Putative Ubiquitin-protein ligase E3C"/>
    <property type="match status" value="1"/>
</dbReference>
<dbReference type="PANTHER" id="PTHR45700">
    <property type="entry name" value="UBIQUITIN-PROTEIN LIGASE E3C"/>
    <property type="match status" value="1"/>
</dbReference>
<dbReference type="SMART" id="SM00119">
    <property type="entry name" value="HECTc"/>
    <property type="match status" value="1"/>
</dbReference>
<dbReference type="OrthoDB" id="8068875at2759"/>
<dbReference type="Gene3D" id="3.30.2410.10">
    <property type="entry name" value="Hect, E3 ligase catalytic domain"/>
    <property type="match status" value="1"/>
</dbReference>
<dbReference type="InterPro" id="IPR000569">
    <property type="entry name" value="HECT_dom"/>
</dbReference>
<dbReference type="GO" id="GO:0061630">
    <property type="term" value="F:ubiquitin protein ligase activity"/>
    <property type="evidence" value="ECO:0007669"/>
    <property type="project" value="UniProtKB-EC"/>
</dbReference>
<dbReference type="KEGG" id="aaf:AURANDRAFT_52421"/>
<dbReference type="SUPFAM" id="SSF56204">
    <property type="entry name" value="Hect, E3 ligase catalytic domain"/>
    <property type="match status" value="1"/>
</dbReference>
<dbReference type="RefSeq" id="XP_009033608.1">
    <property type="nucleotide sequence ID" value="XM_009035360.1"/>
</dbReference>
<dbReference type="InParanoid" id="F0Y0F9"/>
<evidence type="ECO:0000259" key="6">
    <source>
        <dbReference type="PROSITE" id="PS50237"/>
    </source>
</evidence>
<dbReference type="CDD" id="cd00078">
    <property type="entry name" value="HECTc"/>
    <property type="match status" value="1"/>
</dbReference>
<evidence type="ECO:0000256" key="1">
    <source>
        <dbReference type="ARBA" id="ARBA00000885"/>
    </source>
</evidence>
<feature type="domain" description="HECT" evidence="6">
    <location>
        <begin position="91"/>
        <end position="430"/>
    </location>
</feature>
<sequence length="430" mass="47086">MDVDGPPAAAADDGAALSREPRVAQVLAAVPFVVPFVQRVALFQALVDGDRRAHQSDAAAALAAIRPLGVRAKVRRDALFDDSMAALADLPADQLKSRVQITFVNEAGHEEAGIDGGGVFKEFLDELSKAAFDPERGGLFRSATDGALYAGGGARDASTLRKYEFCGRVIAKALYERVLVEPRFARFFLNKALGKYNYFDDLRSLDAGLYAQLSRLKNLDDADLAALDLRFEVTSVDARGRPGDVPLAPGGRDTAVDASNRARYVQLVAHHRLNVETRRPSAAFLRGLRAVVPARWLKMFDAEELQTLVSGDDRPLDVEDWRAHAHYGGGYHPSQPIIAWFWEVVAEFSAEDRAGLLRFITSCSRPPLLGFKCLNPLISIHKVQIASDEERLPTAGTCMNLLKLPNYSSKAALKEKLLYSIRNAHGFELS</sequence>
<name>F0Y0F9_AURAN</name>
<comment type="catalytic activity">
    <reaction evidence="1">
        <text>S-ubiquitinyl-[E2 ubiquitin-conjugating enzyme]-L-cysteine + [acceptor protein]-L-lysine = [E2 ubiquitin-conjugating enzyme]-L-cysteine + N(6)-ubiquitinyl-[acceptor protein]-L-lysine.</text>
        <dbReference type="EC" id="2.3.2.26"/>
    </reaction>
</comment>
<dbReference type="eggNOG" id="KOG0942">
    <property type="taxonomic scope" value="Eukaryota"/>
</dbReference>
<keyword evidence="4 5" id="KW-0833">Ubl conjugation pathway</keyword>
<gene>
    <name evidence="7" type="ORF">AURANDRAFT_52421</name>
</gene>
<reference evidence="7 8" key="1">
    <citation type="journal article" date="2011" name="Proc. Natl. Acad. Sci. U.S.A.">
        <title>Niche of harmful alga Aureococcus anophagefferens revealed through ecogenomics.</title>
        <authorList>
            <person name="Gobler C.J."/>
            <person name="Berry D.L."/>
            <person name="Dyhrman S.T."/>
            <person name="Wilhelm S.W."/>
            <person name="Salamov A."/>
            <person name="Lobanov A.V."/>
            <person name="Zhang Y."/>
            <person name="Collier J.L."/>
            <person name="Wurch L.L."/>
            <person name="Kustka A.B."/>
            <person name="Dill B.D."/>
            <person name="Shah M."/>
            <person name="VerBerkmoes N.C."/>
            <person name="Kuo A."/>
            <person name="Terry A."/>
            <person name="Pangilinan J."/>
            <person name="Lindquist E.A."/>
            <person name="Lucas S."/>
            <person name="Paulsen I.T."/>
            <person name="Hattenrath-Lehmann T.K."/>
            <person name="Talmage S.C."/>
            <person name="Walker E.A."/>
            <person name="Koch F."/>
            <person name="Burson A.M."/>
            <person name="Marcoval M.A."/>
            <person name="Tang Y.Z."/>
            <person name="Lecleir G.R."/>
            <person name="Coyne K.J."/>
            <person name="Berg G.M."/>
            <person name="Bertrand E.M."/>
            <person name="Saito M.A."/>
            <person name="Gladyshev V.N."/>
            <person name="Grigoriev I.V."/>
        </authorList>
    </citation>
    <scope>NUCLEOTIDE SEQUENCE [LARGE SCALE GENOMIC DNA]</scope>
    <source>
        <strain evidence="8">CCMP 1984</strain>
    </source>
</reference>
<protein>
    <recommendedName>
        <fullName evidence="2">HECT-type E3 ubiquitin transferase</fullName>
        <ecNumber evidence="2">2.3.2.26</ecNumber>
    </recommendedName>
</protein>
<dbReference type="AlphaFoldDB" id="F0Y0F9"/>
<keyword evidence="8" id="KW-1185">Reference proteome</keyword>
<evidence type="ECO:0000313" key="8">
    <source>
        <dbReference type="Proteomes" id="UP000002729"/>
    </source>
</evidence>
<dbReference type="PANTHER" id="PTHR45700:SF2">
    <property type="entry name" value="UBIQUITIN-PROTEIN LIGASE E3C"/>
    <property type="match status" value="1"/>
</dbReference>
<evidence type="ECO:0000256" key="3">
    <source>
        <dbReference type="ARBA" id="ARBA00022679"/>
    </source>
</evidence>
<dbReference type="GO" id="GO:0006511">
    <property type="term" value="P:ubiquitin-dependent protein catabolic process"/>
    <property type="evidence" value="ECO:0007669"/>
    <property type="project" value="TreeGrafter"/>
</dbReference>
<feature type="active site" description="Glycyl thioester intermediate" evidence="5">
    <location>
        <position position="398"/>
    </location>
</feature>
<organism evidence="8">
    <name type="scientific">Aureococcus anophagefferens</name>
    <name type="common">Harmful bloom alga</name>
    <dbReference type="NCBI Taxonomy" id="44056"/>
    <lineage>
        <taxon>Eukaryota</taxon>
        <taxon>Sar</taxon>
        <taxon>Stramenopiles</taxon>
        <taxon>Ochrophyta</taxon>
        <taxon>Pelagophyceae</taxon>
        <taxon>Pelagomonadales</taxon>
        <taxon>Pelagomonadaceae</taxon>
        <taxon>Aureococcus</taxon>
    </lineage>
</organism>
<evidence type="ECO:0000313" key="7">
    <source>
        <dbReference type="EMBL" id="EGB11215.1"/>
    </source>
</evidence>
<evidence type="ECO:0000256" key="4">
    <source>
        <dbReference type="ARBA" id="ARBA00022786"/>
    </source>
</evidence>
<dbReference type="EC" id="2.3.2.26" evidence="2"/>
<evidence type="ECO:0000256" key="5">
    <source>
        <dbReference type="PROSITE-ProRule" id="PRU00104"/>
    </source>
</evidence>
<dbReference type="OMA" id="SEGNNIM"/>
<proteinExistence type="predicted"/>
<dbReference type="GeneID" id="20222191"/>
<dbReference type="Proteomes" id="UP000002729">
    <property type="component" value="Unassembled WGS sequence"/>
</dbReference>
<dbReference type="InterPro" id="IPR035983">
    <property type="entry name" value="Hect_E3_ubiquitin_ligase"/>
</dbReference>
<dbReference type="PROSITE" id="PS50237">
    <property type="entry name" value="HECT"/>
    <property type="match status" value="1"/>
</dbReference>
<dbReference type="EMBL" id="GL833122">
    <property type="protein sequence ID" value="EGB11215.1"/>
    <property type="molecule type" value="Genomic_DNA"/>
</dbReference>